<protein>
    <submittedName>
        <fullName evidence="1">Uncharacterized protein</fullName>
    </submittedName>
</protein>
<accession>A0A2W5V5B0</accession>
<dbReference type="EMBL" id="QFQP01000047">
    <property type="protein sequence ID" value="PZR05221.1"/>
    <property type="molecule type" value="Genomic_DNA"/>
</dbReference>
<name>A0A2W5V5B0_9BACT</name>
<evidence type="ECO:0000313" key="2">
    <source>
        <dbReference type="Proteomes" id="UP000249061"/>
    </source>
</evidence>
<gene>
    <name evidence="1" type="ORF">DI536_32805</name>
</gene>
<comment type="caution">
    <text evidence="1">The sequence shown here is derived from an EMBL/GenBank/DDBJ whole genome shotgun (WGS) entry which is preliminary data.</text>
</comment>
<proteinExistence type="predicted"/>
<dbReference type="AlphaFoldDB" id="A0A2W5V5B0"/>
<reference evidence="1 2" key="1">
    <citation type="submission" date="2017-08" db="EMBL/GenBank/DDBJ databases">
        <title>Infants hospitalized years apart are colonized by the same room-sourced microbial strains.</title>
        <authorList>
            <person name="Brooks B."/>
            <person name="Olm M.R."/>
            <person name="Firek B.A."/>
            <person name="Baker R."/>
            <person name="Thomas B.C."/>
            <person name="Morowitz M.J."/>
            <person name="Banfield J.F."/>
        </authorList>
    </citation>
    <scope>NUCLEOTIDE SEQUENCE [LARGE SCALE GENOMIC DNA]</scope>
    <source>
        <strain evidence="1">S2_003_000_R2_14</strain>
    </source>
</reference>
<sequence length="103" mass="11987">MVGQKTKARLKVRLPRLPPMAFLKVRSKEWNAAWKGLAEKTGDADKTALNPRSGEVWQYMGSEKRPRGWEHSFRHRDHPSTNERVYVWVAATDGWLPDKSLRM</sequence>
<dbReference type="Proteomes" id="UP000249061">
    <property type="component" value="Unassembled WGS sequence"/>
</dbReference>
<evidence type="ECO:0000313" key="1">
    <source>
        <dbReference type="EMBL" id="PZR05221.1"/>
    </source>
</evidence>
<organism evidence="1 2">
    <name type="scientific">Archangium gephyra</name>
    <dbReference type="NCBI Taxonomy" id="48"/>
    <lineage>
        <taxon>Bacteria</taxon>
        <taxon>Pseudomonadati</taxon>
        <taxon>Myxococcota</taxon>
        <taxon>Myxococcia</taxon>
        <taxon>Myxococcales</taxon>
        <taxon>Cystobacterineae</taxon>
        <taxon>Archangiaceae</taxon>
        <taxon>Archangium</taxon>
    </lineage>
</organism>